<keyword evidence="8" id="KW-1185">Reference proteome</keyword>
<sequence length="836" mass="94108">MSCAKDFSCIGGLEKQIRVVKETVLFPLMYGDIYAKFNLKPPRGLLFYGPPGTGKTLVASALAVECSNSERKVSFISRKGSDCLSKWVGESEKKLQKIFSLAQQSKPCIIFFDEVDGLAPVRSSRQDFVHASIVSTLLALMDGLENNSEIIVIGATNRIDAIDPALRRPGRFDRELYFPLPCYAARKEILSVHIKTWKQKPPQKFLAYLASKTVGFCGSDLQALCAEAIEKQDFLRAQQNILPASHRVSIAPVKSLSYKIQPLLQDNLSLLTVQKALSYSDGRAVSRSNNCPRILLYGDDDSHTRHLGPALLHTLEHLPCHVLDVTTLFEETGRTAEEALIQKMKMARRSLPSLLYIPDILAWWDLVDETARVVFTSLMHGLDRSVHMLILITANCPQEDLPADIASLFDKHRDEMFEVTSPDAQQRESFFKQLFVHSTCDLESNCSSQDEESNLRINLNNAMLIDEILSDTSDESFYDTVNENTSIAIKQSENISNTSEYYDSTSFLSLPDTKSHTNCKNENLINNSQHQQDAEKKDDTHTSVSLKTLLRQMFDEILGKSDSAKQTNEIDSTRNLKNEFSSSNSNLTDRSNNTFETNNNSMCETEKFHMIKTSTEDANGPSKINTSPSCDTYTLNRLNSERLITILENSNESSSNSQQIESNTWSGKCIGKLKNFFSWKLNKCTNKQIFTTSEISDNISISSDTSTEIDIVNKEIFQKINELRTNDSLNVDINFQFGNKTIIIKSKNLVNSFQNEINSSSSKYEESVCPDTFFHSSETETKKKKDHNRIGFECTKPKRHQHSSVSGVIEMNMIAADDRACRLLSLRARHANSRST</sequence>
<feature type="domain" description="AAA+ ATPase" evidence="6">
    <location>
        <begin position="41"/>
        <end position="182"/>
    </location>
</feature>
<dbReference type="InterPro" id="IPR003593">
    <property type="entry name" value="AAA+_ATPase"/>
</dbReference>
<keyword evidence="4" id="KW-0103">Bromodomain</keyword>
<dbReference type="SMART" id="SM00382">
    <property type="entry name" value="AAA"/>
    <property type="match status" value="1"/>
</dbReference>
<dbReference type="AlphaFoldDB" id="A0A0M9A5I0"/>
<evidence type="ECO:0000256" key="5">
    <source>
        <dbReference type="SAM" id="MobiDB-lite"/>
    </source>
</evidence>
<evidence type="ECO:0000256" key="1">
    <source>
        <dbReference type="ARBA" id="ARBA00006914"/>
    </source>
</evidence>
<dbReference type="SUPFAM" id="SSF52540">
    <property type="entry name" value="P-loop containing nucleoside triphosphate hydrolases"/>
    <property type="match status" value="2"/>
</dbReference>
<dbReference type="FunFam" id="3.40.50.300:FF:000061">
    <property type="entry name" value="ATPase family, AAA domain-containing 2"/>
    <property type="match status" value="1"/>
</dbReference>
<evidence type="ECO:0000256" key="2">
    <source>
        <dbReference type="ARBA" id="ARBA00022741"/>
    </source>
</evidence>
<keyword evidence="2" id="KW-0547">Nucleotide-binding</keyword>
<dbReference type="PROSITE" id="PS00674">
    <property type="entry name" value="AAA"/>
    <property type="match status" value="1"/>
</dbReference>
<dbReference type="GO" id="GO:0005524">
    <property type="term" value="F:ATP binding"/>
    <property type="evidence" value="ECO:0007669"/>
    <property type="project" value="UniProtKB-KW"/>
</dbReference>
<dbReference type="OrthoDB" id="5421at2759"/>
<evidence type="ECO:0000256" key="4">
    <source>
        <dbReference type="ARBA" id="ARBA00023117"/>
    </source>
</evidence>
<dbReference type="GO" id="GO:0042393">
    <property type="term" value="F:histone binding"/>
    <property type="evidence" value="ECO:0007669"/>
    <property type="project" value="TreeGrafter"/>
</dbReference>
<dbReference type="GO" id="GO:0005634">
    <property type="term" value="C:nucleus"/>
    <property type="evidence" value="ECO:0007669"/>
    <property type="project" value="TreeGrafter"/>
</dbReference>
<dbReference type="Gene3D" id="3.40.50.300">
    <property type="entry name" value="P-loop containing nucleotide triphosphate hydrolases"/>
    <property type="match status" value="1"/>
</dbReference>
<dbReference type="GO" id="GO:0006334">
    <property type="term" value="P:nucleosome assembly"/>
    <property type="evidence" value="ECO:0007669"/>
    <property type="project" value="TreeGrafter"/>
</dbReference>
<evidence type="ECO:0000313" key="8">
    <source>
        <dbReference type="Proteomes" id="UP000053105"/>
    </source>
</evidence>
<dbReference type="InterPro" id="IPR027417">
    <property type="entry name" value="P-loop_NTPase"/>
</dbReference>
<dbReference type="EMBL" id="KQ435750">
    <property type="protein sequence ID" value="KOX76279.1"/>
    <property type="molecule type" value="Genomic_DNA"/>
</dbReference>
<gene>
    <name evidence="7" type="ORF">WN51_11610</name>
</gene>
<proteinExistence type="inferred from homology"/>
<dbReference type="GO" id="GO:0016887">
    <property type="term" value="F:ATP hydrolysis activity"/>
    <property type="evidence" value="ECO:0007669"/>
    <property type="project" value="InterPro"/>
</dbReference>
<evidence type="ECO:0000313" key="7">
    <source>
        <dbReference type="EMBL" id="KOX76279.1"/>
    </source>
</evidence>
<dbReference type="PANTHER" id="PTHR23069">
    <property type="entry name" value="AAA DOMAIN-CONTAINING"/>
    <property type="match status" value="1"/>
</dbReference>
<dbReference type="Gene3D" id="1.10.8.60">
    <property type="match status" value="1"/>
</dbReference>
<evidence type="ECO:0000256" key="3">
    <source>
        <dbReference type="ARBA" id="ARBA00022840"/>
    </source>
</evidence>
<dbReference type="Proteomes" id="UP000053105">
    <property type="component" value="Unassembled WGS sequence"/>
</dbReference>
<dbReference type="InterPro" id="IPR003959">
    <property type="entry name" value="ATPase_AAA_core"/>
</dbReference>
<dbReference type="InterPro" id="IPR003960">
    <property type="entry name" value="ATPase_AAA_CS"/>
</dbReference>
<dbReference type="PANTHER" id="PTHR23069:SF0">
    <property type="entry name" value="TAT-BINDING HOMOLOG 7"/>
    <property type="match status" value="1"/>
</dbReference>
<reference evidence="7 8" key="1">
    <citation type="submission" date="2015-07" db="EMBL/GenBank/DDBJ databases">
        <title>The genome of Melipona quadrifasciata.</title>
        <authorList>
            <person name="Pan H."/>
            <person name="Kapheim K."/>
        </authorList>
    </citation>
    <scope>NUCLEOTIDE SEQUENCE [LARGE SCALE GENOMIC DNA]</scope>
    <source>
        <strain evidence="7">0111107301</strain>
        <tissue evidence="7">Whole body</tissue>
    </source>
</reference>
<dbReference type="GO" id="GO:0045815">
    <property type="term" value="P:transcription initiation-coupled chromatin remodeling"/>
    <property type="evidence" value="ECO:0007669"/>
    <property type="project" value="TreeGrafter"/>
</dbReference>
<organism evidence="7 8">
    <name type="scientific">Melipona quadrifasciata</name>
    <dbReference type="NCBI Taxonomy" id="166423"/>
    <lineage>
        <taxon>Eukaryota</taxon>
        <taxon>Metazoa</taxon>
        <taxon>Ecdysozoa</taxon>
        <taxon>Arthropoda</taxon>
        <taxon>Hexapoda</taxon>
        <taxon>Insecta</taxon>
        <taxon>Pterygota</taxon>
        <taxon>Neoptera</taxon>
        <taxon>Endopterygota</taxon>
        <taxon>Hymenoptera</taxon>
        <taxon>Apocrita</taxon>
        <taxon>Aculeata</taxon>
        <taxon>Apoidea</taxon>
        <taxon>Anthophila</taxon>
        <taxon>Apidae</taxon>
        <taxon>Melipona</taxon>
    </lineage>
</organism>
<dbReference type="STRING" id="166423.A0A0M9A5I0"/>
<dbReference type="InterPro" id="IPR045199">
    <property type="entry name" value="ATAD2-like"/>
</dbReference>
<protein>
    <submittedName>
        <fullName evidence="7">ATPase family AAA domain-containing protein 2</fullName>
    </submittedName>
</protein>
<evidence type="ECO:0000259" key="6">
    <source>
        <dbReference type="SMART" id="SM00382"/>
    </source>
</evidence>
<comment type="similarity">
    <text evidence="1">Belongs to the AAA ATPase family.</text>
</comment>
<feature type="compositionally biased region" description="Polar residues" evidence="5">
    <location>
        <begin position="578"/>
        <end position="599"/>
    </location>
</feature>
<dbReference type="GO" id="GO:0003682">
    <property type="term" value="F:chromatin binding"/>
    <property type="evidence" value="ECO:0007669"/>
    <property type="project" value="TreeGrafter"/>
</dbReference>
<name>A0A0M9A5I0_9HYME</name>
<keyword evidence="3" id="KW-0067">ATP-binding</keyword>
<accession>A0A0M9A5I0</accession>
<dbReference type="Pfam" id="PF00004">
    <property type="entry name" value="AAA"/>
    <property type="match status" value="1"/>
</dbReference>
<dbReference type="GO" id="GO:0006337">
    <property type="term" value="P:nucleosome disassembly"/>
    <property type="evidence" value="ECO:0007669"/>
    <property type="project" value="TreeGrafter"/>
</dbReference>
<feature type="region of interest" description="Disordered" evidence="5">
    <location>
        <begin position="563"/>
        <end position="599"/>
    </location>
</feature>